<gene>
    <name evidence="5" type="ORF">SAMN05660429_00667</name>
</gene>
<evidence type="ECO:0000256" key="2">
    <source>
        <dbReference type="SAM" id="Coils"/>
    </source>
</evidence>
<dbReference type="InterPro" id="IPR058625">
    <property type="entry name" value="MdtA-like_BSH"/>
</dbReference>
<evidence type="ECO:0000256" key="1">
    <source>
        <dbReference type="ARBA" id="ARBA00009477"/>
    </source>
</evidence>
<keyword evidence="2" id="KW-0175">Coiled coil</keyword>
<feature type="signal peptide" evidence="3">
    <location>
        <begin position="1"/>
        <end position="15"/>
    </location>
</feature>
<dbReference type="InterPro" id="IPR006143">
    <property type="entry name" value="RND_pump_MFP"/>
</dbReference>
<protein>
    <submittedName>
        <fullName evidence="5">RND family efflux transporter, MFP subunit</fullName>
    </submittedName>
</protein>
<dbReference type="Proteomes" id="UP000199308">
    <property type="component" value="Unassembled WGS sequence"/>
</dbReference>
<dbReference type="GO" id="GO:1990281">
    <property type="term" value="C:efflux pump complex"/>
    <property type="evidence" value="ECO:0007669"/>
    <property type="project" value="TreeGrafter"/>
</dbReference>
<feature type="coiled-coil region" evidence="2">
    <location>
        <begin position="98"/>
        <end position="149"/>
    </location>
</feature>
<sequence>MFRVFLILAPLIVLAGCKEEVSQVQQTTKAVVVQTAEVGVYADESDFNFPAVVSAVNTIDLSFEVTGRLKQVNLPEGTTVKQGQLLAAIDDAPYLRRVEQATTRLTKAKRDLKRIESLFDKGLASRAQLDNSTTERELAEIDLKQSKQDLAYTKLYAPFDAQIAQRMVDNKNFVQAGQIVAKLQDVSKIYFKINVPERLFTANRDGKISAATATIISSPDKQYAVEYVEHSTQLEPYTQTYQAVFAMDPPKDTTLTPGARAMVKVHISNLSNTLGKVVPLSALVGTQEAGFYVWQFVGDNEALVKVPVTVVNMSGNFVLVQSALKDGDSVVSAGASKMYEGVIAKAYVME</sequence>
<name>A0A1I0AG31_THASX</name>
<dbReference type="NCBIfam" id="TIGR01730">
    <property type="entry name" value="RND_mfp"/>
    <property type="match status" value="1"/>
</dbReference>
<dbReference type="PANTHER" id="PTHR30469">
    <property type="entry name" value="MULTIDRUG RESISTANCE PROTEIN MDTA"/>
    <property type="match status" value="1"/>
</dbReference>
<keyword evidence="3" id="KW-0732">Signal</keyword>
<dbReference type="Gene3D" id="2.40.420.20">
    <property type="match status" value="1"/>
</dbReference>
<dbReference type="PANTHER" id="PTHR30469:SF20">
    <property type="entry name" value="EFFLUX RND TRANSPORTER PERIPLASMIC ADAPTOR SUBUNIT"/>
    <property type="match status" value="1"/>
</dbReference>
<evidence type="ECO:0000313" key="5">
    <source>
        <dbReference type="EMBL" id="SES92209.1"/>
    </source>
</evidence>
<dbReference type="PROSITE" id="PS51257">
    <property type="entry name" value="PROKAR_LIPOPROTEIN"/>
    <property type="match status" value="1"/>
</dbReference>
<feature type="domain" description="Multidrug resistance protein MdtA-like barrel-sandwich hybrid" evidence="4">
    <location>
        <begin position="58"/>
        <end position="179"/>
    </location>
</feature>
<feature type="chain" id="PRO_5013062864" evidence="3">
    <location>
        <begin position="16"/>
        <end position="350"/>
    </location>
</feature>
<comment type="similarity">
    <text evidence="1">Belongs to the membrane fusion protein (MFP) (TC 8.A.1) family.</text>
</comment>
<dbReference type="Gene3D" id="2.40.50.100">
    <property type="match status" value="1"/>
</dbReference>
<dbReference type="EMBL" id="FOHK01000003">
    <property type="protein sequence ID" value="SES92209.1"/>
    <property type="molecule type" value="Genomic_DNA"/>
</dbReference>
<dbReference type="AlphaFoldDB" id="A0A1I0AG31"/>
<proteinExistence type="inferred from homology"/>
<organism evidence="5 6">
    <name type="scientific">Thalassotalea agarivorans</name>
    <name type="common">Thalassomonas agarivorans</name>
    <dbReference type="NCBI Taxonomy" id="349064"/>
    <lineage>
        <taxon>Bacteria</taxon>
        <taxon>Pseudomonadati</taxon>
        <taxon>Pseudomonadota</taxon>
        <taxon>Gammaproteobacteria</taxon>
        <taxon>Alteromonadales</taxon>
        <taxon>Colwelliaceae</taxon>
        <taxon>Thalassotalea</taxon>
    </lineage>
</organism>
<reference evidence="5 6" key="1">
    <citation type="submission" date="2016-10" db="EMBL/GenBank/DDBJ databases">
        <authorList>
            <person name="de Groot N.N."/>
        </authorList>
    </citation>
    <scope>NUCLEOTIDE SEQUENCE [LARGE SCALE GENOMIC DNA]</scope>
    <source>
        <strain evidence="5 6">DSM 19706</strain>
    </source>
</reference>
<dbReference type="SUPFAM" id="SSF111369">
    <property type="entry name" value="HlyD-like secretion proteins"/>
    <property type="match status" value="1"/>
</dbReference>
<evidence type="ECO:0000259" key="4">
    <source>
        <dbReference type="Pfam" id="PF25917"/>
    </source>
</evidence>
<evidence type="ECO:0000256" key="3">
    <source>
        <dbReference type="SAM" id="SignalP"/>
    </source>
</evidence>
<dbReference type="STRING" id="349064.SAMN05660429_00667"/>
<evidence type="ECO:0000313" key="6">
    <source>
        <dbReference type="Proteomes" id="UP000199308"/>
    </source>
</evidence>
<dbReference type="Pfam" id="PF25917">
    <property type="entry name" value="BSH_RND"/>
    <property type="match status" value="1"/>
</dbReference>
<keyword evidence="6" id="KW-1185">Reference proteome</keyword>
<dbReference type="RefSeq" id="WP_177168835.1">
    <property type="nucleotide sequence ID" value="NZ_AP027363.1"/>
</dbReference>
<accession>A0A1I0AG31</accession>
<dbReference type="Gene3D" id="2.40.30.170">
    <property type="match status" value="1"/>
</dbReference>
<dbReference type="GO" id="GO:0015562">
    <property type="term" value="F:efflux transmembrane transporter activity"/>
    <property type="evidence" value="ECO:0007669"/>
    <property type="project" value="TreeGrafter"/>
</dbReference>
<dbReference type="Gene3D" id="1.10.287.470">
    <property type="entry name" value="Helix hairpin bin"/>
    <property type="match status" value="1"/>
</dbReference>